<evidence type="ECO:0000259" key="6">
    <source>
        <dbReference type="Pfam" id="PF25967"/>
    </source>
</evidence>
<dbReference type="Gene3D" id="1.10.287.470">
    <property type="entry name" value="Helix hairpin bin"/>
    <property type="match status" value="1"/>
</dbReference>
<dbReference type="InterPro" id="IPR058625">
    <property type="entry name" value="MdtA-like_BSH"/>
</dbReference>
<evidence type="ECO:0000256" key="2">
    <source>
        <dbReference type="ARBA" id="ARBA00009477"/>
    </source>
</evidence>
<dbReference type="NCBIfam" id="TIGR01730">
    <property type="entry name" value="RND_mfp"/>
    <property type="match status" value="1"/>
</dbReference>
<feature type="domain" description="Multidrug resistance protein MdtA-like barrel-sandwich hybrid" evidence="4">
    <location>
        <begin position="67"/>
        <end position="202"/>
    </location>
</feature>
<feature type="domain" description="Multidrug resistance protein MdtA-like C-terminal permuted SH3" evidence="6">
    <location>
        <begin position="308"/>
        <end position="367"/>
    </location>
</feature>
<dbReference type="Pfam" id="PF25876">
    <property type="entry name" value="HH_MFP_RND"/>
    <property type="match status" value="1"/>
</dbReference>
<evidence type="ECO:0000259" key="5">
    <source>
        <dbReference type="Pfam" id="PF25944"/>
    </source>
</evidence>
<dbReference type="Proteomes" id="UP000292544">
    <property type="component" value="Unassembled WGS sequence"/>
</dbReference>
<sequence length="423" mass="46027">MFDFNLSRFKKWALAGGTLLLLAACGSDPQTQPTPLMTPPSVSVAPVISQRLTEWDEFTGRLEAPESVQLRPRVSGYIERVAFAEGALVTAGQPLFYIDSRPFEAEVKRLQAELNVAKSQQKLADLSYNRAQKLTATHAMSEEIYDQRQAALTQAYANVASVNAALELAQLNLSYTEVTAPISGRVSKANITKGNYVTAGDTILTSLVSTDKVYAYFDADEQTYLKYVKLAQEGSRASDRDVQHPVMMALANDTDYPHEGIIDFIDNRVNPSTGTIRGRAVFSNDKQMFTPGLFARIKLTGSASYQGILIDDKAIGTDLNNKFVLILDETNTVQYRPVILGEKLQGLRIIQSGLKAGDTIVVNGLQRVRPGTPVAPQQVAMTDNKTLAKLKAIQRQLDSQANRVHLAAAGLSTQNASTAVTGG</sequence>
<dbReference type="Gene3D" id="2.40.420.20">
    <property type="match status" value="1"/>
</dbReference>
<evidence type="ECO:0000313" key="8">
    <source>
        <dbReference type="Proteomes" id="UP000292544"/>
    </source>
</evidence>
<evidence type="ECO:0000313" key="7">
    <source>
        <dbReference type="EMBL" id="TAA45805.1"/>
    </source>
</evidence>
<dbReference type="SUPFAM" id="SSF111369">
    <property type="entry name" value="HlyD-like secretion proteins"/>
    <property type="match status" value="1"/>
</dbReference>
<dbReference type="Pfam" id="PF25967">
    <property type="entry name" value="RND-MFP_C"/>
    <property type="match status" value="1"/>
</dbReference>
<dbReference type="InterPro" id="IPR058624">
    <property type="entry name" value="MdtA-like_HH"/>
</dbReference>
<reference evidence="8" key="1">
    <citation type="submission" date="2019-02" db="EMBL/GenBank/DDBJ databases">
        <title>Draft genome sequence of Muricauda sp. 176CP4-71.</title>
        <authorList>
            <person name="Park J.-S."/>
        </authorList>
    </citation>
    <scope>NUCLEOTIDE SEQUENCE [LARGE SCALE GENOMIC DNA]</scope>
    <source>
        <strain evidence="8">176GS2-150</strain>
    </source>
</reference>
<dbReference type="InterPro" id="IPR058627">
    <property type="entry name" value="MdtA-like_C"/>
</dbReference>
<organism evidence="7 8">
    <name type="scientific">Corallincola spongiicola</name>
    <dbReference type="NCBI Taxonomy" id="2520508"/>
    <lineage>
        <taxon>Bacteria</taxon>
        <taxon>Pseudomonadati</taxon>
        <taxon>Pseudomonadota</taxon>
        <taxon>Gammaproteobacteria</taxon>
        <taxon>Alteromonadales</taxon>
        <taxon>Psychromonadaceae</taxon>
        <taxon>Corallincola</taxon>
    </lineage>
</organism>
<dbReference type="Gene3D" id="2.40.50.100">
    <property type="match status" value="1"/>
</dbReference>
<name>A0ABY1WNZ8_9GAMM</name>
<feature type="domain" description="Multidrug resistance protein MdtA-like beta-barrel" evidence="5">
    <location>
        <begin position="238"/>
        <end position="299"/>
    </location>
</feature>
<dbReference type="Pfam" id="PF25944">
    <property type="entry name" value="Beta-barrel_RND"/>
    <property type="match status" value="1"/>
</dbReference>
<dbReference type="InterPro" id="IPR006143">
    <property type="entry name" value="RND_pump_MFP"/>
</dbReference>
<dbReference type="Gene3D" id="2.40.30.170">
    <property type="match status" value="1"/>
</dbReference>
<evidence type="ECO:0000259" key="3">
    <source>
        <dbReference type="Pfam" id="PF25876"/>
    </source>
</evidence>
<dbReference type="InterPro" id="IPR058626">
    <property type="entry name" value="MdtA-like_b-barrel"/>
</dbReference>
<dbReference type="RefSeq" id="WP_130566753.1">
    <property type="nucleotide sequence ID" value="NZ_SHLY01000003.1"/>
</dbReference>
<protein>
    <submittedName>
        <fullName evidence="7">Efflux RND transporter periplasmic adaptor subunit</fullName>
    </submittedName>
</protein>
<dbReference type="PANTHER" id="PTHR30158:SF26">
    <property type="entry name" value="RESISTANCE-NODULATION-CELL DIVISION (RND) MULTIDRUG EFFLUX MEMBRANE FUSION PROTEIN MEXE"/>
    <property type="match status" value="1"/>
</dbReference>
<evidence type="ECO:0000259" key="4">
    <source>
        <dbReference type="Pfam" id="PF25917"/>
    </source>
</evidence>
<accession>A0ABY1WNZ8</accession>
<dbReference type="PANTHER" id="PTHR30158">
    <property type="entry name" value="ACRA/E-RELATED COMPONENT OF DRUG EFFLUX TRANSPORTER"/>
    <property type="match status" value="1"/>
</dbReference>
<comment type="subcellular location">
    <subcellularLocation>
        <location evidence="1">Cell inner membrane</location>
        <topology evidence="1">Lipid-anchor</topology>
    </subcellularLocation>
</comment>
<evidence type="ECO:0000256" key="1">
    <source>
        <dbReference type="ARBA" id="ARBA00004519"/>
    </source>
</evidence>
<comment type="similarity">
    <text evidence="2">Belongs to the membrane fusion protein (MFP) (TC 8.A.1) family.</text>
</comment>
<dbReference type="Pfam" id="PF25917">
    <property type="entry name" value="BSH_RND"/>
    <property type="match status" value="1"/>
</dbReference>
<feature type="domain" description="Multidrug resistance protein MdtA-like alpha-helical hairpin" evidence="3">
    <location>
        <begin position="108"/>
        <end position="176"/>
    </location>
</feature>
<gene>
    <name evidence="7" type="ORF">EXY25_10630</name>
</gene>
<dbReference type="EMBL" id="SHLY01000003">
    <property type="protein sequence ID" value="TAA45805.1"/>
    <property type="molecule type" value="Genomic_DNA"/>
</dbReference>
<keyword evidence="8" id="KW-1185">Reference proteome</keyword>
<proteinExistence type="inferred from homology"/>
<comment type="caution">
    <text evidence="7">The sequence shown here is derived from an EMBL/GenBank/DDBJ whole genome shotgun (WGS) entry which is preliminary data.</text>
</comment>